<reference evidence="2" key="1">
    <citation type="journal article" date="2022" name="Mol. Ecol. Resour.">
        <title>The genomes of chicory, endive, great burdock and yacon provide insights into Asteraceae palaeo-polyploidization history and plant inulin production.</title>
        <authorList>
            <person name="Fan W."/>
            <person name="Wang S."/>
            <person name="Wang H."/>
            <person name="Wang A."/>
            <person name="Jiang F."/>
            <person name="Liu H."/>
            <person name="Zhao H."/>
            <person name="Xu D."/>
            <person name="Zhang Y."/>
        </authorList>
    </citation>
    <scope>NUCLEOTIDE SEQUENCE [LARGE SCALE GENOMIC DNA]</scope>
    <source>
        <strain evidence="2">cv. Niubang</strain>
    </source>
</reference>
<sequence length="177" mass="20481">MKTTDIKISNIGQGIMVMRQMMASRRILLVVDGIDHRNQLKALKDSRQWFSPGSLIIFTCRDKGLLANVVDEFYNMEFLDYNEALELFCLYAFREKHPTEDFKELAFEAVKYIQGHPLALEVLGCFLYGETINVWKSELDKLHKYPIADVQQSHCRCTTSASVKFLWTRLFSTKGLS</sequence>
<name>A0ACB9DIR4_ARCLA</name>
<organism evidence="1 2">
    <name type="scientific">Arctium lappa</name>
    <name type="common">Greater burdock</name>
    <name type="synonym">Lappa major</name>
    <dbReference type="NCBI Taxonomy" id="4217"/>
    <lineage>
        <taxon>Eukaryota</taxon>
        <taxon>Viridiplantae</taxon>
        <taxon>Streptophyta</taxon>
        <taxon>Embryophyta</taxon>
        <taxon>Tracheophyta</taxon>
        <taxon>Spermatophyta</taxon>
        <taxon>Magnoliopsida</taxon>
        <taxon>eudicotyledons</taxon>
        <taxon>Gunneridae</taxon>
        <taxon>Pentapetalae</taxon>
        <taxon>asterids</taxon>
        <taxon>campanulids</taxon>
        <taxon>Asterales</taxon>
        <taxon>Asteraceae</taxon>
        <taxon>Carduoideae</taxon>
        <taxon>Cardueae</taxon>
        <taxon>Arctiinae</taxon>
        <taxon>Arctium</taxon>
    </lineage>
</organism>
<keyword evidence="2" id="KW-1185">Reference proteome</keyword>
<accession>A0ACB9DIR4</accession>
<dbReference type="EMBL" id="CM042049">
    <property type="protein sequence ID" value="KAI3746417.1"/>
    <property type="molecule type" value="Genomic_DNA"/>
</dbReference>
<comment type="caution">
    <text evidence="1">The sequence shown here is derived from an EMBL/GenBank/DDBJ whole genome shotgun (WGS) entry which is preliminary data.</text>
</comment>
<reference evidence="1 2" key="2">
    <citation type="journal article" date="2022" name="Mol. Ecol. Resour.">
        <title>The genomes of chicory, endive, great burdock and yacon provide insights into Asteraceae paleo-polyploidization history and plant inulin production.</title>
        <authorList>
            <person name="Fan W."/>
            <person name="Wang S."/>
            <person name="Wang H."/>
            <person name="Wang A."/>
            <person name="Jiang F."/>
            <person name="Liu H."/>
            <person name="Zhao H."/>
            <person name="Xu D."/>
            <person name="Zhang Y."/>
        </authorList>
    </citation>
    <scope>NUCLEOTIDE SEQUENCE [LARGE SCALE GENOMIC DNA]</scope>
    <source>
        <strain evidence="2">cv. Niubang</strain>
    </source>
</reference>
<protein>
    <submittedName>
        <fullName evidence="1">Uncharacterized protein</fullName>
    </submittedName>
</protein>
<evidence type="ECO:0000313" key="2">
    <source>
        <dbReference type="Proteomes" id="UP001055879"/>
    </source>
</evidence>
<evidence type="ECO:0000313" key="1">
    <source>
        <dbReference type="EMBL" id="KAI3746417.1"/>
    </source>
</evidence>
<gene>
    <name evidence="1" type="ORF">L6452_08850</name>
</gene>
<proteinExistence type="predicted"/>
<dbReference type="Proteomes" id="UP001055879">
    <property type="component" value="Linkage Group LG03"/>
</dbReference>